<dbReference type="Proteomes" id="UP000694393">
    <property type="component" value="Unplaced"/>
</dbReference>
<evidence type="ECO:0000256" key="4">
    <source>
        <dbReference type="ARBA" id="ARBA00022679"/>
    </source>
</evidence>
<evidence type="ECO:0000256" key="1">
    <source>
        <dbReference type="ARBA" id="ARBA00004496"/>
    </source>
</evidence>
<dbReference type="AlphaFoldDB" id="A0A8C8S9J0"/>
<dbReference type="Gene3D" id="3.40.50.300">
    <property type="entry name" value="P-loop containing nucleotide triphosphate hydrolases"/>
    <property type="match status" value="1"/>
</dbReference>
<evidence type="ECO:0000256" key="3">
    <source>
        <dbReference type="ARBA" id="ARBA00022490"/>
    </source>
</evidence>
<name>A0A8C8S9J0_9SAUR</name>
<accession>A0A8C8S9J0</accession>
<dbReference type="GO" id="GO:0005737">
    <property type="term" value="C:cytoplasm"/>
    <property type="evidence" value="ECO:0007669"/>
    <property type="project" value="UniProtKB-SubCell"/>
</dbReference>
<dbReference type="Pfam" id="PF00685">
    <property type="entry name" value="Sulfotransfer_1"/>
    <property type="match status" value="1"/>
</dbReference>
<comment type="similarity">
    <text evidence="2 5">Belongs to the sulfotransferase 1 family.</text>
</comment>
<keyword evidence="4 5" id="KW-0808">Transferase</keyword>
<dbReference type="InterPro" id="IPR027417">
    <property type="entry name" value="P-loop_NTPase"/>
</dbReference>
<dbReference type="EC" id="2.8.2.-" evidence="5"/>
<proteinExistence type="inferred from homology"/>
<dbReference type="GO" id="GO:0008146">
    <property type="term" value="F:sulfotransferase activity"/>
    <property type="evidence" value="ECO:0007669"/>
    <property type="project" value="InterPro"/>
</dbReference>
<reference evidence="7" key="1">
    <citation type="submission" date="2025-08" db="UniProtKB">
        <authorList>
            <consortium name="Ensembl"/>
        </authorList>
    </citation>
    <scope>IDENTIFICATION</scope>
</reference>
<dbReference type="PANTHER" id="PTHR11783">
    <property type="entry name" value="SULFOTRANSFERASE SULT"/>
    <property type="match status" value="1"/>
</dbReference>
<evidence type="ECO:0000256" key="2">
    <source>
        <dbReference type="ARBA" id="ARBA00005771"/>
    </source>
</evidence>
<evidence type="ECO:0000313" key="8">
    <source>
        <dbReference type="Proteomes" id="UP000694393"/>
    </source>
</evidence>
<dbReference type="Ensembl" id="ENSPCET00000017285.1">
    <property type="protein sequence ID" value="ENSPCEP00000016697.1"/>
    <property type="gene ID" value="ENSPCEG00000013127.1"/>
</dbReference>
<dbReference type="SUPFAM" id="SSF52540">
    <property type="entry name" value="P-loop containing nucleoside triphosphate hydrolases"/>
    <property type="match status" value="1"/>
</dbReference>
<feature type="domain" description="Sulfotransferase" evidence="6">
    <location>
        <begin position="163"/>
        <end position="410"/>
    </location>
</feature>
<protein>
    <recommendedName>
        <fullName evidence="5">Sulfotransferase</fullName>
        <ecNumber evidence="5">2.8.2.-</ecNumber>
    </recommendedName>
</protein>
<keyword evidence="8" id="KW-1185">Reference proteome</keyword>
<evidence type="ECO:0000259" key="6">
    <source>
        <dbReference type="Pfam" id="PF00685"/>
    </source>
</evidence>
<comment type="subcellular location">
    <subcellularLocation>
        <location evidence="1">Cytoplasm</location>
    </subcellularLocation>
</comment>
<organism evidence="7 8">
    <name type="scientific">Pelusios castaneus</name>
    <name type="common">West African mud turtle</name>
    <dbReference type="NCBI Taxonomy" id="367368"/>
    <lineage>
        <taxon>Eukaryota</taxon>
        <taxon>Metazoa</taxon>
        <taxon>Chordata</taxon>
        <taxon>Craniata</taxon>
        <taxon>Vertebrata</taxon>
        <taxon>Euteleostomi</taxon>
        <taxon>Archelosauria</taxon>
        <taxon>Testudinata</taxon>
        <taxon>Testudines</taxon>
        <taxon>Pleurodira</taxon>
        <taxon>Pelomedusidae</taxon>
        <taxon>Pelusios</taxon>
    </lineage>
</organism>
<evidence type="ECO:0000256" key="5">
    <source>
        <dbReference type="RuleBase" id="RU361155"/>
    </source>
</evidence>
<keyword evidence="3" id="KW-0963">Cytoplasm</keyword>
<sequence length="421" mass="48567">MDWAPWRTYFGGSNAPELLPRNPPCLGLGHVGPGLACEEIFWSGSCTIADRRNWQKTPFDSVFPAWSANQTVLDSTPGKATCSPGKAAAFWSFPPQQAWPEEWRSRCEVSISSAAPLMAQDIPVSDLLPGTITQWELVDVQGVPLPSSTADHWDQIWGFQARPDDVLICTYPKAGTTWIQEILDMIQQDRDTQKCSRAPIYQRIPFLELCRPPLYTYCFKEAEAMSSPRILKIHLPIQLVPPSFWEQDCKVIYVARNPKDTAVSYYYFQQMNHGLPDPGNWDQYLETFLAGKVPWGSWFDHVRAWWDARDKHRILYLFYEDIKKDPRGEIRKMGQFLGRELPESVLEEIVQHTSFENMRENPMANYSTVPSFIMDQAVSPFMRKGMVGDWTTHFTVAQSERFDDEWTRRLEGSNLHFRTRL</sequence>
<evidence type="ECO:0000313" key="7">
    <source>
        <dbReference type="Ensembl" id="ENSPCEP00000016697.1"/>
    </source>
</evidence>
<dbReference type="InterPro" id="IPR000863">
    <property type="entry name" value="Sulfotransferase_dom"/>
</dbReference>
<reference evidence="7" key="2">
    <citation type="submission" date="2025-09" db="UniProtKB">
        <authorList>
            <consortium name="Ensembl"/>
        </authorList>
    </citation>
    <scope>IDENTIFICATION</scope>
</reference>
<dbReference type="FunFam" id="3.40.50.300:FF:000433">
    <property type="entry name" value="Estrogen sulfotransferase"/>
    <property type="match status" value="1"/>
</dbReference>